<evidence type="ECO:0000256" key="7">
    <source>
        <dbReference type="ARBA" id="ARBA00022927"/>
    </source>
</evidence>
<dbReference type="eggNOG" id="COG3156">
    <property type="taxonomic scope" value="Bacteria"/>
</dbReference>
<dbReference type="EMBL" id="CP001848">
    <property type="protein sequence ID" value="ADB18326.1"/>
    <property type="molecule type" value="Genomic_DNA"/>
</dbReference>
<comment type="similarity">
    <text evidence="2">Belongs to the GSP K family.</text>
</comment>
<dbReference type="OrthoDB" id="260436at2"/>
<organism evidence="13 14">
    <name type="scientific">Pirellula staleyi (strain ATCC 27377 / DSM 6068 / ICPB 4128)</name>
    <name type="common">Pirella staleyi</name>
    <dbReference type="NCBI Taxonomy" id="530564"/>
    <lineage>
        <taxon>Bacteria</taxon>
        <taxon>Pseudomonadati</taxon>
        <taxon>Planctomycetota</taxon>
        <taxon>Planctomycetia</taxon>
        <taxon>Pirellulales</taxon>
        <taxon>Pirellulaceae</taxon>
        <taxon>Pirellula</taxon>
    </lineage>
</organism>
<dbReference type="GO" id="GO:0005886">
    <property type="term" value="C:plasma membrane"/>
    <property type="evidence" value="ECO:0007669"/>
    <property type="project" value="UniProtKB-SubCell"/>
</dbReference>
<keyword evidence="5" id="KW-0997">Cell inner membrane</keyword>
<feature type="domain" description="T2SS protein K first SAM-like" evidence="12">
    <location>
        <begin position="136"/>
        <end position="221"/>
    </location>
</feature>
<keyword evidence="9 11" id="KW-0472">Membrane</keyword>
<evidence type="ECO:0000256" key="11">
    <source>
        <dbReference type="SAM" id="Phobius"/>
    </source>
</evidence>
<evidence type="ECO:0000256" key="9">
    <source>
        <dbReference type="ARBA" id="ARBA00023136"/>
    </source>
</evidence>
<evidence type="ECO:0000256" key="6">
    <source>
        <dbReference type="ARBA" id="ARBA00022692"/>
    </source>
</evidence>
<dbReference type="PANTHER" id="PTHR38831">
    <property type="entry name" value="TYPE II SECRETION SYSTEM PROTEIN K"/>
    <property type="match status" value="1"/>
</dbReference>
<evidence type="ECO:0000259" key="12">
    <source>
        <dbReference type="Pfam" id="PF21687"/>
    </source>
</evidence>
<sequence length="523" mass="56374" precursor="true">MTGTRAQVSRKIPKQRSAMVLIMVLVVVAFLALGSYAFSDLMLAHQESAELSIRQTQTRALVDSGLDSVKLFLFSTPDIRLEQGGIYDNPTLFKGRTVIDDPDPNFRGSFAVVAPSLDSSGNYGGLRYGLEDESTRLNLNTLLALEAQSEGSGKNLLMALPGMTEDVADAILDWIDEDDEARDLGAEIDYYSGLSPAYACKNGPLETVEELLLVRGVTPALLFGADVNRNGTIDPHEAEGESANSSQGVADDGSYSGSGWASYLTLYSMESNLSADGSPRIYLNNDDLNTLYTSLSEKFPAEWATFIVAYRQNGPYTGSQEATSGAQGTLDMTRPARFPLSQLLDLVGAKTRVRFSGEISSVVLNSPIPAEIGAMNIFLPQLMDGATINPATTIPGRINVNQASATILRGIPGMDEDIVNQIITRRSADPGTDQPGRQYETWLLAEGVVTLDEMKLLQPFICGGGQVFRAQVVGYFQGGSAASRAEAIFDATTAAPRLVFWRDISHLGRGFALETLGVDYTEQ</sequence>
<gene>
    <name evidence="13" type="ordered locus">Psta_3667</name>
</gene>
<evidence type="ECO:0000256" key="5">
    <source>
        <dbReference type="ARBA" id="ARBA00022519"/>
    </source>
</evidence>
<proteinExistence type="inferred from homology"/>
<dbReference type="InterPro" id="IPR005628">
    <property type="entry name" value="GspK"/>
</dbReference>
<protein>
    <recommendedName>
        <fullName evidence="12">T2SS protein K first SAM-like domain-containing protein</fullName>
    </recommendedName>
</protein>
<dbReference type="Pfam" id="PF21687">
    <property type="entry name" value="T2SSK_1st"/>
    <property type="match status" value="1"/>
</dbReference>
<accession>D2QZD4</accession>
<evidence type="ECO:0000256" key="1">
    <source>
        <dbReference type="ARBA" id="ARBA00004533"/>
    </source>
</evidence>
<keyword evidence="14" id="KW-1185">Reference proteome</keyword>
<keyword evidence="3" id="KW-0813">Transport</keyword>
<dbReference type="GO" id="GO:0009306">
    <property type="term" value="P:protein secretion"/>
    <property type="evidence" value="ECO:0007669"/>
    <property type="project" value="InterPro"/>
</dbReference>
<evidence type="ECO:0000256" key="4">
    <source>
        <dbReference type="ARBA" id="ARBA00022475"/>
    </source>
</evidence>
<feature type="region of interest" description="Disordered" evidence="10">
    <location>
        <begin position="232"/>
        <end position="252"/>
    </location>
</feature>
<dbReference type="KEGG" id="psl:Psta_3667"/>
<evidence type="ECO:0000313" key="13">
    <source>
        <dbReference type="EMBL" id="ADB18326.1"/>
    </source>
</evidence>
<evidence type="ECO:0000256" key="8">
    <source>
        <dbReference type="ARBA" id="ARBA00022989"/>
    </source>
</evidence>
<dbReference type="AlphaFoldDB" id="D2QZD4"/>
<keyword evidence="6 11" id="KW-0812">Transmembrane</keyword>
<dbReference type="InterPro" id="IPR049031">
    <property type="entry name" value="T2SSK_SAM-like_1st"/>
</dbReference>
<comment type="subcellular location">
    <subcellularLocation>
        <location evidence="1">Cell inner membrane</location>
    </subcellularLocation>
</comment>
<evidence type="ECO:0000256" key="10">
    <source>
        <dbReference type="SAM" id="MobiDB-lite"/>
    </source>
</evidence>
<keyword evidence="8 11" id="KW-1133">Transmembrane helix</keyword>
<evidence type="ECO:0000256" key="2">
    <source>
        <dbReference type="ARBA" id="ARBA00007246"/>
    </source>
</evidence>
<dbReference type="Proteomes" id="UP000001887">
    <property type="component" value="Chromosome"/>
</dbReference>
<keyword evidence="4" id="KW-1003">Cell membrane</keyword>
<dbReference type="InterPro" id="IPR038072">
    <property type="entry name" value="GspK_central_sf"/>
</dbReference>
<dbReference type="STRING" id="530564.Psta_3667"/>
<evidence type="ECO:0000313" key="14">
    <source>
        <dbReference type="Proteomes" id="UP000001887"/>
    </source>
</evidence>
<dbReference type="Gene3D" id="1.10.40.60">
    <property type="entry name" value="EpsJ-like"/>
    <property type="match status" value="1"/>
</dbReference>
<keyword evidence="7" id="KW-0653">Protein transport</keyword>
<evidence type="ECO:0000256" key="3">
    <source>
        <dbReference type="ARBA" id="ARBA00022448"/>
    </source>
</evidence>
<dbReference type="PANTHER" id="PTHR38831:SF2">
    <property type="entry name" value="TYPE II SECRETION SYSTEM PROTEIN K"/>
    <property type="match status" value="1"/>
</dbReference>
<dbReference type="SUPFAM" id="SSF158544">
    <property type="entry name" value="GspK insert domain-like"/>
    <property type="match status" value="1"/>
</dbReference>
<reference evidence="13 14" key="1">
    <citation type="journal article" date="2009" name="Stand. Genomic Sci.">
        <title>Complete genome sequence of Pirellula staleyi type strain (ATCC 27377).</title>
        <authorList>
            <person name="Clum A."/>
            <person name="Tindall B.J."/>
            <person name="Sikorski J."/>
            <person name="Ivanova N."/>
            <person name="Mavrommatis K."/>
            <person name="Lucas S."/>
            <person name="Glavina del Rio T."/>
            <person name="Nolan M."/>
            <person name="Chen F."/>
            <person name="Tice H."/>
            <person name="Pitluck S."/>
            <person name="Cheng J.F."/>
            <person name="Chertkov O."/>
            <person name="Brettin T."/>
            <person name="Han C."/>
            <person name="Detter J.C."/>
            <person name="Kuske C."/>
            <person name="Bruce D."/>
            <person name="Goodwin L."/>
            <person name="Ovchinikova G."/>
            <person name="Pati A."/>
            <person name="Mikhailova N."/>
            <person name="Chen A."/>
            <person name="Palaniappan K."/>
            <person name="Land M."/>
            <person name="Hauser L."/>
            <person name="Chang Y.J."/>
            <person name="Jeffries C.D."/>
            <person name="Chain P."/>
            <person name="Rohde M."/>
            <person name="Goker M."/>
            <person name="Bristow J."/>
            <person name="Eisen J.A."/>
            <person name="Markowitz V."/>
            <person name="Hugenholtz P."/>
            <person name="Kyrpides N.C."/>
            <person name="Klenk H.P."/>
            <person name="Lapidus A."/>
        </authorList>
    </citation>
    <scope>NUCLEOTIDE SEQUENCE [LARGE SCALE GENOMIC DNA]</scope>
    <source>
        <strain evidence="14">ATCC 27377 / DSM 6068 / ICPB 4128</strain>
    </source>
</reference>
<name>D2QZD4_PIRSD</name>
<feature type="transmembrane region" description="Helical" evidence="11">
    <location>
        <begin position="20"/>
        <end position="38"/>
    </location>
</feature>
<dbReference type="HOGENOM" id="CLU_477083_0_0_0"/>